<dbReference type="SUPFAM" id="SSF53850">
    <property type="entry name" value="Periplasmic binding protein-like II"/>
    <property type="match status" value="1"/>
</dbReference>
<organism evidence="1 2">
    <name type="scientific">Natrinema longum</name>
    <dbReference type="NCBI Taxonomy" id="370324"/>
    <lineage>
        <taxon>Archaea</taxon>
        <taxon>Methanobacteriati</taxon>
        <taxon>Methanobacteriota</taxon>
        <taxon>Stenosarchaea group</taxon>
        <taxon>Halobacteria</taxon>
        <taxon>Halobacteriales</taxon>
        <taxon>Natrialbaceae</taxon>
        <taxon>Natrinema</taxon>
    </lineage>
</organism>
<name>A0A8A2UDQ5_9EURY</name>
<dbReference type="Gene3D" id="3.40.190.10">
    <property type="entry name" value="Periplasmic binding protein-like II"/>
    <property type="match status" value="3"/>
</dbReference>
<dbReference type="Proteomes" id="UP000663191">
    <property type="component" value="Chromosome"/>
</dbReference>
<dbReference type="KEGG" id="hlo:J0X27_08045"/>
<evidence type="ECO:0000313" key="2">
    <source>
        <dbReference type="Proteomes" id="UP000663191"/>
    </source>
</evidence>
<dbReference type="PROSITE" id="PS51257">
    <property type="entry name" value="PROKAR_LIPOPROTEIN"/>
    <property type="match status" value="1"/>
</dbReference>
<evidence type="ECO:0000313" key="1">
    <source>
        <dbReference type="EMBL" id="QSW86750.1"/>
    </source>
</evidence>
<gene>
    <name evidence="1" type="ORF">J0X27_08045</name>
</gene>
<dbReference type="OrthoDB" id="201288at2157"/>
<dbReference type="Pfam" id="PF16868">
    <property type="entry name" value="NMT1_3"/>
    <property type="match status" value="1"/>
</dbReference>
<protein>
    <recommendedName>
        <fullName evidence="3">TRAP transporter solute receptor, TAXI family</fullName>
    </recommendedName>
</protein>
<proteinExistence type="predicted"/>
<dbReference type="InterPro" id="IPR011852">
    <property type="entry name" value="TRAP_TAXI"/>
</dbReference>
<dbReference type="RefSeq" id="WP_207271841.1">
    <property type="nucleotide sequence ID" value="NZ_CP071463.1"/>
</dbReference>
<dbReference type="EMBL" id="CP071463">
    <property type="protein sequence ID" value="QSW86750.1"/>
    <property type="molecule type" value="Genomic_DNA"/>
</dbReference>
<sequence>MAGKRTRTDSGTTRRTLLAATGVGAATALAGCIGGETSGNGGNGGGDQTLETLSDINEETSVSPTPSGSGTAPALERALDHATDGYDRVSTSYGEQGNAINENQLDVGVGTLMNFSITPSWLQQTASTVGNLRVLDVTDETEQAWNDDDRLLIQPTETGQIDNVDAPDEVPAPTFAYNFVSRADLEYDTVYTFLETLYEQKDELAEYNGLLATHEEDEFWVKNMYDGVPFHDAAADFYEEIGVWSDEFERAGGSTSGGSTGDTNVRMRTSTSTTTAYTANQGMASAVNDGTDALFAEAQTSQGTEANLGALNSEDAEMVYIQNWSAQQVREGAGNYSELNFDMAQIVHFYDLPWFFIADGGN</sequence>
<reference evidence="1 2" key="1">
    <citation type="journal article" date="2006" name="Int. J. Syst. Evol. Microbiol.">
        <title>Haloterrigena longa sp. nov. and Haloterrigena limicola sp. nov., extremely halophilic archaea isolated from a salt lake.</title>
        <authorList>
            <person name="Cui H.L."/>
            <person name="Tohty D."/>
            <person name="Zhou P.J."/>
            <person name="Liu S.J."/>
        </authorList>
    </citation>
    <scope>NUCLEOTIDE SEQUENCE [LARGE SCALE GENOMIC DNA]</scope>
    <source>
        <strain evidence="1 2">ABH32</strain>
    </source>
</reference>
<evidence type="ECO:0008006" key="3">
    <source>
        <dbReference type="Google" id="ProtNLM"/>
    </source>
</evidence>
<accession>A0A8A2UDQ5</accession>
<keyword evidence="2" id="KW-1185">Reference proteome</keyword>
<dbReference type="AlphaFoldDB" id="A0A8A2UDQ5"/>
<dbReference type="GeneID" id="63183687"/>